<dbReference type="EMBL" id="CM047738">
    <property type="protein sequence ID" value="KAJ0044434.1"/>
    <property type="molecule type" value="Genomic_DNA"/>
</dbReference>
<sequence>MKILTFSFSYLLHILHWGLKLLGLDDVLPNLMKLLAQLIVKLPKDGQNLVLNELHSLVAESDDVTRKPTLVSWLQSLSYVCSQATSGGATSTGVGGEKTSLPAWAADSLNARL</sequence>
<dbReference type="Proteomes" id="UP001163603">
    <property type="component" value="Chromosome 3"/>
</dbReference>
<keyword evidence="2" id="KW-1185">Reference proteome</keyword>
<evidence type="ECO:0000313" key="1">
    <source>
        <dbReference type="EMBL" id="KAJ0044434.1"/>
    </source>
</evidence>
<evidence type="ECO:0000313" key="2">
    <source>
        <dbReference type="Proteomes" id="UP001163603"/>
    </source>
</evidence>
<proteinExistence type="predicted"/>
<protein>
    <submittedName>
        <fullName evidence="1">Uncharacterized protein</fullName>
    </submittedName>
</protein>
<comment type="caution">
    <text evidence="1">The sequence shown here is derived from an EMBL/GenBank/DDBJ whole genome shotgun (WGS) entry which is preliminary data.</text>
</comment>
<name>A0ACC0Z1W7_9ROSI</name>
<reference evidence="2" key="1">
    <citation type="journal article" date="2023" name="G3 (Bethesda)">
        <title>Genome assembly and association tests identify interacting loci associated with vigor, precocity, and sex in interspecific pistachio rootstocks.</title>
        <authorList>
            <person name="Palmer W."/>
            <person name="Jacygrad E."/>
            <person name="Sagayaradj S."/>
            <person name="Cavanaugh K."/>
            <person name="Han R."/>
            <person name="Bertier L."/>
            <person name="Beede B."/>
            <person name="Kafkas S."/>
            <person name="Golino D."/>
            <person name="Preece J."/>
            <person name="Michelmore R."/>
        </authorList>
    </citation>
    <scope>NUCLEOTIDE SEQUENCE [LARGE SCALE GENOMIC DNA]</scope>
</reference>
<accession>A0ACC0Z1W7</accession>
<gene>
    <name evidence="1" type="ORF">Pint_05768</name>
</gene>
<organism evidence="1 2">
    <name type="scientific">Pistacia integerrima</name>
    <dbReference type="NCBI Taxonomy" id="434235"/>
    <lineage>
        <taxon>Eukaryota</taxon>
        <taxon>Viridiplantae</taxon>
        <taxon>Streptophyta</taxon>
        <taxon>Embryophyta</taxon>
        <taxon>Tracheophyta</taxon>
        <taxon>Spermatophyta</taxon>
        <taxon>Magnoliopsida</taxon>
        <taxon>eudicotyledons</taxon>
        <taxon>Gunneridae</taxon>
        <taxon>Pentapetalae</taxon>
        <taxon>rosids</taxon>
        <taxon>malvids</taxon>
        <taxon>Sapindales</taxon>
        <taxon>Anacardiaceae</taxon>
        <taxon>Pistacia</taxon>
    </lineage>
</organism>